<reference evidence="1 2" key="1">
    <citation type="submission" date="2016-12" db="EMBL/GenBank/DDBJ databases">
        <authorList>
            <person name="Song W.-J."/>
            <person name="Kurnit D.M."/>
        </authorList>
    </citation>
    <scope>NUCLEOTIDE SEQUENCE [LARGE SCALE GENOMIC DNA]</scope>
    <source>
        <strain evidence="1 2">DSM 30827</strain>
    </source>
</reference>
<evidence type="ECO:0000313" key="2">
    <source>
        <dbReference type="Proteomes" id="UP000217209"/>
    </source>
</evidence>
<dbReference type="AlphaFoldDB" id="A0A1Q2HUD0"/>
<dbReference type="OrthoDB" id="4425096at2"/>
<keyword evidence="2" id="KW-1185">Reference proteome</keyword>
<gene>
    <name evidence="1" type="ORF">CGLAU_02360</name>
</gene>
<dbReference type="EMBL" id="CP019688">
    <property type="protein sequence ID" value="AQQ14457.1"/>
    <property type="molecule type" value="Genomic_DNA"/>
</dbReference>
<evidence type="ECO:0000313" key="1">
    <source>
        <dbReference type="EMBL" id="AQQ14457.1"/>
    </source>
</evidence>
<protein>
    <submittedName>
        <fullName evidence="1">Uncharacterized protein</fullName>
    </submittedName>
</protein>
<name>A0A1Q2HUD0_9CORY</name>
<organism evidence="1 2">
    <name type="scientific">Corynebacterium glaucum</name>
    <dbReference type="NCBI Taxonomy" id="187491"/>
    <lineage>
        <taxon>Bacteria</taxon>
        <taxon>Bacillati</taxon>
        <taxon>Actinomycetota</taxon>
        <taxon>Actinomycetes</taxon>
        <taxon>Mycobacteriales</taxon>
        <taxon>Corynebacteriaceae</taxon>
        <taxon>Corynebacterium</taxon>
    </lineage>
</organism>
<dbReference type="KEGG" id="cgv:CGLAU_02360"/>
<accession>A0A1Q2HUD0</accession>
<dbReference type="Proteomes" id="UP000217209">
    <property type="component" value="Chromosome"/>
</dbReference>
<proteinExistence type="predicted"/>
<sequence>MAALGGEVPQPVVEDADVLAVGGPLAQLLPGGGLPRRAVTHVSDTAALVVELIEQVAIAGGYVGVVGWPALSYAGIGTANADNLERVIAVPEPGIEDIAVAGVLAEGLDLVVWRTRVPLALTPVRARPLLARLRKGNAALVAVNATVPSPAMTLEARITDFYGIGRGTGRINGIALAVRAERKGMRPASATITLGTAPQRPKLTVVT</sequence>